<keyword evidence="2" id="KW-1133">Transmembrane helix</keyword>
<feature type="region of interest" description="Disordered" evidence="1">
    <location>
        <begin position="475"/>
        <end position="597"/>
    </location>
</feature>
<feature type="transmembrane region" description="Helical" evidence="2">
    <location>
        <begin position="766"/>
        <end position="785"/>
    </location>
</feature>
<reference evidence="3" key="1">
    <citation type="submission" date="2020-11" db="EMBL/GenBank/DDBJ databases">
        <authorList>
            <person name="Tran Van P."/>
        </authorList>
    </citation>
    <scope>NUCLEOTIDE SEQUENCE</scope>
</reference>
<accession>A0A7R9DFZ9</accession>
<evidence type="ECO:0000313" key="3">
    <source>
        <dbReference type="EMBL" id="CAD7413147.1"/>
    </source>
</evidence>
<feature type="compositionally biased region" description="Basic and acidic residues" evidence="1">
    <location>
        <begin position="574"/>
        <end position="597"/>
    </location>
</feature>
<feature type="compositionally biased region" description="Basic and acidic residues" evidence="1">
    <location>
        <begin position="479"/>
        <end position="518"/>
    </location>
</feature>
<keyword evidence="2" id="KW-0472">Membrane</keyword>
<proteinExistence type="predicted"/>
<dbReference type="AlphaFoldDB" id="A0A7R9DFZ9"/>
<protein>
    <submittedName>
        <fullName evidence="3">Uncharacterized protein</fullName>
    </submittedName>
</protein>
<feature type="region of interest" description="Disordered" evidence="1">
    <location>
        <begin position="701"/>
        <end position="741"/>
    </location>
</feature>
<feature type="region of interest" description="Disordered" evidence="1">
    <location>
        <begin position="407"/>
        <end position="449"/>
    </location>
</feature>
<dbReference type="EMBL" id="OD006594">
    <property type="protein sequence ID" value="CAD7413147.1"/>
    <property type="molecule type" value="Genomic_DNA"/>
</dbReference>
<feature type="compositionally biased region" description="Basic and acidic residues" evidence="1">
    <location>
        <begin position="532"/>
        <end position="547"/>
    </location>
</feature>
<feature type="region of interest" description="Disordered" evidence="1">
    <location>
        <begin position="352"/>
        <end position="375"/>
    </location>
</feature>
<name>A0A7R9DFZ9_TIMPO</name>
<evidence type="ECO:0000256" key="1">
    <source>
        <dbReference type="SAM" id="MobiDB-lite"/>
    </source>
</evidence>
<feature type="compositionally biased region" description="Polar residues" evidence="1">
    <location>
        <begin position="704"/>
        <end position="724"/>
    </location>
</feature>
<keyword evidence="2" id="KW-0812">Transmembrane</keyword>
<feature type="compositionally biased region" description="Basic and acidic residues" evidence="1">
    <location>
        <begin position="429"/>
        <end position="439"/>
    </location>
</feature>
<evidence type="ECO:0000256" key="2">
    <source>
        <dbReference type="SAM" id="Phobius"/>
    </source>
</evidence>
<sequence>MLGMGVSIDGPTGVVEETIGIGCNEVDWIELAQDRDRRFVDADVDHEPRRSQVLVKRRALSLEGSLSRTLAVDGSQRSLRQSLSTVLMVFRGTLASVVNLDLQLPSLVTPPSRLTPTDRSRWLHGLRRHSRNRLDWNDDLEIGVQVPVECTEGPKEVSKVLVSELAFSQSTSGLEGSNMSTSGLEGSNMAMCNDLVLSLASNVRKMNMHMAIVLVILVLNYAGGTTLEFTAQSPDRPTSLYKAPSSYKSKPGMNSFIITSRPYGLNKQQDAILDPPTTTTSTEDPLWRRQLLVSSSLPVGEEGLPISIPQYNIECSDKEACTHGIAVSEKPTFKPYSPDILNQFLKDYQEDKEDKERTEMSMSHKQDSVSNQNNENQIDSLSSFKRKHFNIQENEESHSTNLITNLYPNEDFNAEPNEDYSNHNDTVTAEDKSKSHHWDLVPSKHHHHPYDDREGWVTLEAVPWSKSKISKWQATVSSTDHHTPPWDHTDHHTPPWDHTDRPSHHWDTRPSLDFRPSSDRPPWSGPNYHRPNSWDDKPSDWSFEKPHKPNTWTRPSEDTWSPPYKPKPSWDNLNPHKDIVTDETNRWPPVDHPEGEFRPWYEKEPQRPVYEQHPLTHPDHGHGEWVLLSSTKGFSAPQRFHNYRRALTINSQPLNATRTVRLTVFPDRNTTKSHGGMLEVQNNFDTVDQDQHKVNLKPQADAPVNTNRFPLNNNRFPTNVNRYPTINRFPNRYPTNTNRGSIRPVTLVAPLNNNRPPQSQNNRGRGAMLAAVTAGIVPATMAVLVPMMMGRRKKRNAVFSDSADLIKHTSFGLPNGDIKISLVGKSGVSTVKLNRGTKTRNGKPVKRRKSIKRRHDKYVRPRDKVMDYPRGPTIYHFI</sequence>
<feature type="compositionally biased region" description="Basic and acidic residues" evidence="1">
    <location>
        <begin position="352"/>
        <end position="367"/>
    </location>
</feature>
<gene>
    <name evidence="3" type="ORF">TPSB3V08_LOCUS8837</name>
</gene>
<organism evidence="3">
    <name type="scientific">Timema poppense</name>
    <name type="common">Walking stick</name>
    <dbReference type="NCBI Taxonomy" id="170557"/>
    <lineage>
        <taxon>Eukaryota</taxon>
        <taxon>Metazoa</taxon>
        <taxon>Ecdysozoa</taxon>
        <taxon>Arthropoda</taxon>
        <taxon>Hexapoda</taxon>
        <taxon>Insecta</taxon>
        <taxon>Pterygota</taxon>
        <taxon>Neoptera</taxon>
        <taxon>Polyneoptera</taxon>
        <taxon>Phasmatodea</taxon>
        <taxon>Timematodea</taxon>
        <taxon>Timematoidea</taxon>
        <taxon>Timematidae</taxon>
        <taxon>Timema</taxon>
    </lineage>
</organism>